<dbReference type="InterPro" id="IPR005119">
    <property type="entry name" value="LysR_subst-bd"/>
</dbReference>
<feature type="domain" description="HTH lysR-type" evidence="5">
    <location>
        <begin position="1"/>
        <end position="59"/>
    </location>
</feature>
<dbReference type="FunFam" id="1.10.10.10:FF:000001">
    <property type="entry name" value="LysR family transcriptional regulator"/>
    <property type="match status" value="1"/>
</dbReference>
<dbReference type="Gene3D" id="3.40.190.290">
    <property type="match status" value="1"/>
</dbReference>
<keyword evidence="2" id="KW-0805">Transcription regulation</keyword>
<proteinExistence type="inferred from homology"/>
<dbReference type="Proteomes" id="UP000439591">
    <property type="component" value="Unassembled WGS sequence"/>
</dbReference>
<dbReference type="InterPro" id="IPR036390">
    <property type="entry name" value="WH_DNA-bd_sf"/>
</dbReference>
<evidence type="ECO:0000313" key="7">
    <source>
        <dbReference type="EMBL" id="CAA0118169.1"/>
    </source>
</evidence>
<dbReference type="InterPro" id="IPR036388">
    <property type="entry name" value="WH-like_DNA-bd_sf"/>
</dbReference>
<reference evidence="9 10" key="1">
    <citation type="submission" date="2019-11" db="EMBL/GenBank/DDBJ databases">
        <authorList>
            <person name="Holert J."/>
        </authorList>
    </citation>
    <scope>NUCLEOTIDE SEQUENCE [LARGE SCALE GENOMIC DNA]</scope>
    <source>
        <strain evidence="7">BC3_2A</strain>
        <strain evidence="6">SB11_1A</strain>
    </source>
</reference>
<evidence type="ECO:0000313" key="8">
    <source>
        <dbReference type="EMBL" id="CAA0122179.1"/>
    </source>
</evidence>
<dbReference type="OrthoDB" id="5721010at2"/>
<keyword evidence="9" id="KW-1185">Reference proteome</keyword>
<protein>
    <submittedName>
        <fullName evidence="7">HTH-type transcriptional regulator DmlR</fullName>
    </submittedName>
</protein>
<dbReference type="EMBL" id="CACSIK010000003">
    <property type="protein sequence ID" value="CAA0110533.1"/>
    <property type="molecule type" value="Genomic_DNA"/>
</dbReference>
<dbReference type="InterPro" id="IPR058163">
    <property type="entry name" value="LysR-type_TF_proteobact-type"/>
</dbReference>
<sequence length="305" mass="33639">MTSANDIALFGLLVEAGSFTKAAEMAQMSPPGLSKRIAKLEEDINAQLVYRSTRRLSLTDAGQRLWIHAQRINQQLDDALAEVSEYNSEPKGLVRVSVPTISGDILLADVISEFCQLYPGIQVDLRLENRFVDLIAEGVDIAVRTGELKDSNLKAKLLVYSDWVVCASPAYLDKHNNIESPLDLSEHNCLIYSLQQGGGNNWSFRNAEGASTIVTVSGTLASNNAVVLKRACMAGYGITYVPKCLVHSEIKAGSLVSLWHELSAKRQGVYAVSPYNRVQSLPVRTLIAFIDKAYKSREFWFLKSL</sequence>
<dbReference type="SUPFAM" id="SSF53850">
    <property type="entry name" value="Periplasmic binding protein-like II"/>
    <property type="match status" value="1"/>
</dbReference>
<dbReference type="CDD" id="cd08422">
    <property type="entry name" value="PBP2_CrgA_like"/>
    <property type="match status" value="1"/>
</dbReference>
<dbReference type="GO" id="GO:0043565">
    <property type="term" value="F:sequence-specific DNA binding"/>
    <property type="evidence" value="ECO:0007669"/>
    <property type="project" value="TreeGrafter"/>
</dbReference>
<evidence type="ECO:0000259" key="5">
    <source>
        <dbReference type="PROSITE" id="PS50931"/>
    </source>
</evidence>
<accession>A0A5S9QHJ6</accession>
<evidence type="ECO:0000256" key="1">
    <source>
        <dbReference type="ARBA" id="ARBA00009437"/>
    </source>
</evidence>
<name>A0A5S9QHJ6_9GAMM</name>
<dbReference type="Pfam" id="PF03466">
    <property type="entry name" value="LysR_substrate"/>
    <property type="match status" value="1"/>
</dbReference>
<comment type="similarity">
    <text evidence="1">Belongs to the LysR transcriptional regulatory family.</text>
</comment>
<dbReference type="EMBL" id="CACSIM010000008">
    <property type="protein sequence ID" value="CAA0122179.1"/>
    <property type="molecule type" value="Genomic_DNA"/>
</dbReference>
<dbReference type="SUPFAM" id="SSF46785">
    <property type="entry name" value="Winged helix' DNA-binding domain"/>
    <property type="match status" value="1"/>
</dbReference>
<dbReference type="Gene3D" id="1.10.10.10">
    <property type="entry name" value="Winged helix-like DNA-binding domain superfamily/Winged helix DNA-binding domain"/>
    <property type="match status" value="1"/>
</dbReference>
<gene>
    <name evidence="7" type="primary">dmlR_5</name>
    <name evidence="8" type="synonym">dmlR_7</name>
    <name evidence="6" type="ORF">IHBHHGIJ_03208</name>
    <name evidence="7" type="ORF">KFEGEMFD_03421</name>
    <name evidence="8" type="ORF">KFEGEMFD_03953</name>
</gene>
<keyword evidence="4" id="KW-0804">Transcription</keyword>
<evidence type="ECO:0000313" key="10">
    <source>
        <dbReference type="Proteomes" id="UP000439591"/>
    </source>
</evidence>
<evidence type="ECO:0000313" key="6">
    <source>
        <dbReference type="EMBL" id="CAA0110533.1"/>
    </source>
</evidence>
<evidence type="ECO:0000313" key="9">
    <source>
        <dbReference type="Proteomes" id="UP000435877"/>
    </source>
</evidence>
<dbReference type="PROSITE" id="PS50931">
    <property type="entry name" value="HTH_LYSR"/>
    <property type="match status" value="1"/>
</dbReference>
<organism evidence="7 10">
    <name type="scientific">Zhongshania aliphaticivorans</name>
    <dbReference type="NCBI Taxonomy" id="1470434"/>
    <lineage>
        <taxon>Bacteria</taxon>
        <taxon>Pseudomonadati</taxon>
        <taxon>Pseudomonadota</taxon>
        <taxon>Gammaproteobacteria</taxon>
        <taxon>Cellvibrionales</taxon>
        <taxon>Spongiibacteraceae</taxon>
        <taxon>Zhongshania</taxon>
    </lineage>
</organism>
<evidence type="ECO:0000256" key="4">
    <source>
        <dbReference type="ARBA" id="ARBA00023163"/>
    </source>
</evidence>
<dbReference type="Proteomes" id="UP000435877">
    <property type="component" value="Unassembled WGS sequence"/>
</dbReference>
<keyword evidence="3" id="KW-0238">DNA-binding</keyword>
<dbReference type="Pfam" id="PF00126">
    <property type="entry name" value="HTH_1"/>
    <property type="match status" value="1"/>
</dbReference>
<dbReference type="FunFam" id="3.40.190.290:FF:000001">
    <property type="entry name" value="Transcriptional regulator, LysR family"/>
    <property type="match status" value="1"/>
</dbReference>
<dbReference type="GO" id="GO:0003700">
    <property type="term" value="F:DNA-binding transcription factor activity"/>
    <property type="evidence" value="ECO:0007669"/>
    <property type="project" value="InterPro"/>
</dbReference>
<dbReference type="InterPro" id="IPR000847">
    <property type="entry name" value="LysR_HTH_N"/>
</dbReference>
<dbReference type="EMBL" id="CACSIM010000006">
    <property type="protein sequence ID" value="CAA0118169.1"/>
    <property type="molecule type" value="Genomic_DNA"/>
</dbReference>
<dbReference type="GO" id="GO:0006351">
    <property type="term" value="P:DNA-templated transcription"/>
    <property type="evidence" value="ECO:0007669"/>
    <property type="project" value="TreeGrafter"/>
</dbReference>
<evidence type="ECO:0000256" key="3">
    <source>
        <dbReference type="ARBA" id="ARBA00023125"/>
    </source>
</evidence>
<dbReference type="RefSeq" id="WP_159269912.1">
    <property type="nucleotide sequence ID" value="NZ_CACSIK010000003.1"/>
</dbReference>
<dbReference type="AlphaFoldDB" id="A0A5S9QHJ6"/>
<dbReference type="PANTHER" id="PTHR30537:SF5">
    <property type="entry name" value="HTH-TYPE TRANSCRIPTIONAL ACTIVATOR TTDR-RELATED"/>
    <property type="match status" value="1"/>
</dbReference>
<evidence type="ECO:0000256" key="2">
    <source>
        <dbReference type="ARBA" id="ARBA00023015"/>
    </source>
</evidence>
<dbReference type="PANTHER" id="PTHR30537">
    <property type="entry name" value="HTH-TYPE TRANSCRIPTIONAL REGULATOR"/>
    <property type="match status" value="1"/>
</dbReference>